<dbReference type="EMBL" id="JBHUDE010000049">
    <property type="protein sequence ID" value="MFD1608308.1"/>
    <property type="molecule type" value="Genomic_DNA"/>
</dbReference>
<accession>A0ABW4HRN8</accession>
<comment type="pathway">
    <text evidence="1 7">Cofactor biosynthesis; tetrahydrofolate biosynthesis; 5,6,7,8-tetrahydrofolate from 7,8-dihydrofolate: step 1/1.</text>
</comment>
<evidence type="ECO:0000256" key="4">
    <source>
        <dbReference type="ARBA" id="ARBA00022563"/>
    </source>
</evidence>
<dbReference type="PRINTS" id="PR00070">
    <property type="entry name" value="DHFR"/>
</dbReference>
<dbReference type="CDD" id="cd00209">
    <property type="entry name" value="DHFR"/>
    <property type="match status" value="1"/>
</dbReference>
<organism evidence="10 11">
    <name type="scientific">Oceanobacillus luteolus</name>
    <dbReference type="NCBI Taxonomy" id="1274358"/>
    <lineage>
        <taxon>Bacteria</taxon>
        <taxon>Bacillati</taxon>
        <taxon>Bacillota</taxon>
        <taxon>Bacilli</taxon>
        <taxon>Bacillales</taxon>
        <taxon>Bacillaceae</taxon>
        <taxon>Oceanobacillus</taxon>
    </lineage>
</organism>
<dbReference type="PANTHER" id="PTHR48069:SF3">
    <property type="entry name" value="DIHYDROFOLATE REDUCTASE"/>
    <property type="match status" value="1"/>
</dbReference>
<dbReference type="InterPro" id="IPR017925">
    <property type="entry name" value="DHFR_CS"/>
</dbReference>
<evidence type="ECO:0000256" key="2">
    <source>
        <dbReference type="ARBA" id="ARBA00009539"/>
    </source>
</evidence>
<dbReference type="Pfam" id="PF00186">
    <property type="entry name" value="DHFR_1"/>
    <property type="match status" value="1"/>
</dbReference>
<keyword evidence="11" id="KW-1185">Reference proteome</keyword>
<feature type="domain" description="DHFR" evidence="9">
    <location>
        <begin position="1"/>
        <end position="162"/>
    </location>
</feature>
<dbReference type="SUPFAM" id="SSF53597">
    <property type="entry name" value="Dihydrofolate reductase-like"/>
    <property type="match status" value="1"/>
</dbReference>
<evidence type="ECO:0000256" key="7">
    <source>
        <dbReference type="PIRNR" id="PIRNR000194"/>
    </source>
</evidence>
<comment type="caution">
    <text evidence="10">The sequence shown here is derived from an EMBL/GenBank/DDBJ whole genome shotgun (WGS) entry which is preliminary data.</text>
</comment>
<evidence type="ECO:0000256" key="3">
    <source>
        <dbReference type="ARBA" id="ARBA00012856"/>
    </source>
</evidence>
<gene>
    <name evidence="10" type="ORF">ACFSBH_11625</name>
</gene>
<dbReference type="PROSITE" id="PS51330">
    <property type="entry name" value="DHFR_2"/>
    <property type="match status" value="1"/>
</dbReference>
<evidence type="ECO:0000313" key="11">
    <source>
        <dbReference type="Proteomes" id="UP001597221"/>
    </source>
</evidence>
<evidence type="ECO:0000259" key="9">
    <source>
        <dbReference type="PROSITE" id="PS51330"/>
    </source>
</evidence>
<dbReference type="PROSITE" id="PS00075">
    <property type="entry name" value="DHFR_1"/>
    <property type="match status" value="1"/>
</dbReference>
<dbReference type="Proteomes" id="UP001597221">
    <property type="component" value="Unassembled WGS sequence"/>
</dbReference>
<dbReference type="InterPro" id="IPR012259">
    <property type="entry name" value="DHFR"/>
</dbReference>
<reference evidence="11" key="1">
    <citation type="journal article" date="2019" name="Int. J. Syst. Evol. Microbiol.">
        <title>The Global Catalogue of Microorganisms (GCM) 10K type strain sequencing project: providing services to taxonomists for standard genome sequencing and annotation.</title>
        <authorList>
            <consortium name="The Broad Institute Genomics Platform"/>
            <consortium name="The Broad Institute Genome Sequencing Center for Infectious Disease"/>
            <person name="Wu L."/>
            <person name="Ma J."/>
        </authorList>
    </citation>
    <scope>NUCLEOTIDE SEQUENCE [LARGE SCALE GENOMIC DNA]</scope>
    <source>
        <strain evidence="11">CGMCC 1.12376</strain>
    </source>
</reference>
<evidence type="ECO:0000256" key="5">
    <source>
        <dbReference type="ARBA" id="ARBA00022857"/>
    </source>
</evidence>
<dbReference type="RefSeq" id="WP_251510412.1">
    <property type="nucleotide sequence ID" value="NZ_JAMBON010000001.1"/>
</dbReference>
<evidence type="ECO:0000256" key="8">
    <source>
        <dbReference type="RuleBase" id="RU004474"/>
    </source>
</evidence>
<evidence type="ECO:0000313" key="10">
    <source>
        <dbReference type="EMBL" id="MFD1608308.1"/>
    </source>
</evidence>
<dbReference type="InterPro" id="IPR024072">
    <property type="entry name" value="DHFR-like_dom_sf"/>
</dbReference>
<proteinExistence type="inferred from homology"/>
<keyword evidence="6 7" id="KW-0560">Oxidoreductase</keyword>
<comment type="function">
    <text evidence="7">Key enzyme in folate metabolism. Catalyzes an essential reaction for de novo glycine and purine synthesis, and for DNA precursor synthesis.</text>
</comment>
<comment type="similarity">
    <text evidence="2 7 8">Belongs to the dihydrofolate reductase family.</text>
</comment>
<dbReference type="GO" id="GO:0004146">
    <property type="term" value="F:dihydrofolate reductase activity"/>
    <property type="evidence" value="ECO:0007669"/>
    <property type="project" value="UniProtKB-EC"/>
</dbReference>
<evidence type="ECO:0000256" key="1">
    <source>
        <dbReference type="ARBA" id="ARBA00004903"/>
    </source>
</evidence>
<dbReference type="PANTHER" id="PTHR48069">
    <property type="entry name" value="DIHYDROFOLATE REDUCTASE"/>
    <property type="match status" value="1"/>
</dbReference>
<protein>
    <recommendedName>
        <fullName evidence="3 7">Dihydrofolate reductase</fullName>
        <ecNumber evidence="3 7">1.5.1.3</ecNumber>
    </recommendedName>
</protein>
<keyword evidence="5 7" id="KW-0521">NADP</keyword>
<dbReference type="PIRSF" id="PIRSF000194">
    <property type="entry name" value="DHFR"/>
    <property type="match status" value="1"/>
</dbReference>
<evidence type="ECO:0000256" key="6">
    <source>
        <dbReference type="ARBA" id="ARBA00023002"/>
    </source>
</evidence>
<name>A0ABW4HRN8_9BACI</name>
<keyword evidence="4 7" id="KW-0554">One-carbon metabolism</keyword>
<dbReference type="Gene3D" id="3.40.430.10">
    <property type="entry name" value="Dihydrofolate Reductase, subunit A"/>
    <property type="match status" value="1"/>
</dbReference>
<sequence>MISLLVAMDRNHVIGSQNDLPWHLPDDLRYFKEKTTGNTMIMGRKTFDSIGRVLPNRRNVVITRSNNPDLPDGVEVIHNLETLKEWNDNNSAEEFFVIGGGEIFKQVLPFADRMYITWIDEEFEGDTFFPEFSLHEWELTSKTKGKKDEKNPYDYYYLVYDRKKA</sequence>
<dbReference type="InterPro" id="IPR001796">
    <property type="entry name" value="DHFR_dom"/>
</dbReference>
<comment type="catalytic activity">
    <reaction evidence="7">
        <text>(6S)-5,6,7,8-tetrahydrofolate + NADP(+) = 7,8-dihydrofolate + NADPH + H(+)</text>
        <dbReference type="Rhea" id="RHEA:15009"/>
        <dbReference type="ChEBI" id="CHEBI:15378"/>
        <dbReference type="ChEBI" id="CHEBI:57451"/>
        <dbReference type="ChEBI" id="CHEBI:57453"/>
        <dbReference type="ChEBI" id="CHEBI:57783"/>
        <dbReference type="ChEBI" id="CHEBI:58349"/>
        <dbReference type="EC" id="1.5.1.3"/>
    </reaction>
</comment>
<dbReference type="EC" id="1.5.1.3" evidence="3 7"/>